<dbReference type="InterPro" id="IPR058626">
    <property type="entry name" value="MdtA-like_b-barrel"/>
</dbReference>
<dbReference type="Gene3D" id="2.40.50.100">
    <property type="match status" value="1"/>
</dbReference>
<dbReference type="Pfam" id="PF25944">
    <property type="entry name" value="Beta-barrel_RND"/>
    <property type="match status" value="1"/>
</dbReference>
<comment type="caution">
    <text evidence="8">The sequence shown here is derived from an EMBL/GenBank/DDBJ whole genome shotgun (WGS) entry which is preliminary data.</text>
</comment>
<gene>
    <name evidence="8" type="ORF">QU605_04395</name>
</gene>
<feature type="domain" description="Multidrug resistance protein MdtA-like alpha-helical hairpin" evidence="4">
    <location>
        <begin position="112"/>
        <end position="175"/>
    </location>
</feature>
<comment type="subcellular location">
    <subcellularLocation>
        <location evidence="1">Cell envelope</location>
    </subcellularLocation>
</comment>
<evidence type="ECO:0000256" key="3">
    <source>
        <dbReference type="SAM" id="Coils"/>
    </source>
</evidence>
<evidence type="ECO:0000256" key="1">
    <source>
        <dbReference type="ARBA" id="ARBA00004196"/>
    </source>
</evidence>
<name>A0ABT7WCP8_9FLAO</name>
<evidence type="ECO:0000259" key="5">
    <source>
        <dbReference type="Pfam" id="PF25917"/>
    </source>
</evidence>
<evidence type="ECO:0000313" key="9">
    <source>
        <dbReference type="Proteomes" id="UP001174839"/>
    </source>
</evidence>
<sequence length="396" mass="43444">MDRILNIRPSFLVQGISALVFFTLSTSCKQKEPQGAQSARDITVFEAKQQDVPIYDELVGQIYGQKDIPIRARVDGYLQKISFEEGSRVKKGQLLYSIDPDPYLAEVAAKESLLAEARTLMVNAKNELDRYIPLAEMNAVSQSDLDGAQAAYDASRANVDAARANLKQSQIQLGYCSIKAPIDGLIGATEAREGEYVGRNPNPVILNTLSRIDTIRVQFSISEAKYLELARAYSKGKSDEEVTRDVQEGRLEPNIELILADGSHFEEKGSIDFVNSQINSSTGSLLIQASFPNSSRILRPGLYAKVRLQMSVAEGAIVIPQRCLTELQGQYSVMVADPNNTIESRAVQIGRKIGDMVIIEDGVQAGDKVVIDALQKVQAGMKVNPVPTEFESKTTL</sequence>
<protein>
    <submittedName>
        <fullName evidence="8">Efflux RND transporter periplasmic adaptor subunit</fullName>
    </submittedName>
</protein>
<accession>A0ABT7WCP8</accession>
<evidence type="ECO:0000313" key="8">
    <source>
        <dbReference type="EMBL" id="MDM9630696.1"/>
    </source>
</evidence>
<dbReference type="Gene3D" id="2.40.30.170">
    <property type="match status" value="1"/>
</dbReference>
<dbReference type="NCBIfam" id="TIGR01730">
    <property type="entry name" value="RND_mfp"/>
    <property type="match status" value="1"/>
</dbReference>
<dbReference type="Pfam" id="PF25917">
    <property type="entry name" value="BSH_RND"/>
    <property type="match status" value="1"/>
</dbReference>
<keyword evidence="9" id="KW-1185">Reference proteome</keyword>
<organism evidence="8 9">
    <name type="scientific">Robiginitalea aurantiaca</name>
    <dbReference type="NCBI Taxonomy" id="3056915"/>
    <lineage>
        <taxon>Bacteria</taxon>
        <taxon>Pseudomonadati</taxon>
        <taxon>Bacteroidota</taxon>
        <taxon>Flavobacteriia</taxon>
        <taxon>Flavobacteriales</taxon>
        <taxon>Flavobacteriaceae</taxon>
        <taxon>Robiginitalea</taxon>
    </lineage>
</organism>
<evidence type="ECO:0000259" key="4">
    <source>
        <dbReference type="Pfam" id="PF25876"/>
    </source>
</evidence>
<dbReference type="EMBL" id="JAUDUY010000002">
    <property type="protein sequence ID" value="MDM9630696.1"/>
    <property type="molecule type" value="Genomic_DNA"/>
</dbReference>
<dbReference type="Proteomes" id="UP001174839">
    <property type="component" value="Unassembled WGS sequence"/>
</dbReference>
<comment type="similarity">
    <text evidence="2">Belongs to the membrane fusion protein (MFP) (TC 8.A.1) family.</text>
</comment>
<reference evidence="8" key="1">
    <citation type="submission" date="2023-06" db="EMBL/GenBank/DDBJ databases">
        <title>Robiginitalea aurantiacus sp. nov. and Algoriphagus sediminis sp. nov., isolated from coastal sediment.</title>
        <authorList>
            <person name="Zhou Z.Y."/>
            <person name="An J."/>
            <person name="Jia Y.W."/>
            <person name="Du Z.J."/>
        </authorList>
    </citation>
    <scope>NUCLEOTIDE SEQUENCE</scope>
    <source>
        <strain evidence="8">M39</strain>
    </source>
</reference>
<feature type="domain" description="Multidrug resistance protein MdtA-like barrel-sandwich hybrid" evidence="5">
    <location>
        <begin position="69"/>
        <end position="199"/>
    </location>
</feature>
<dbReference type="InterPro" id="IPR006143">
    <property type="entry name" value="RND_pump_MFP"/>
</dbReference>
<feature type="domain" description="Multidrug resistance protein MdtA-like C-terminal permuted SH3" evidence="7">
    <location>
        <begin position="316"/>
        <end position="376"/>
    </location>
</feature>
<evidence type="ECO:0000259" key="7">
    <source>
        <dbReference type="Pfam" id="PF25967"/>
    </source>
</evidence>
<dbReference type="PANTHER" id="PTHR30158">
    <property type="entry name" value="ACRA/E-RELATED COMPONENT OF DRUG EFFLUX TRANSPORTER"/>
    <property type="match status" value="1"/>
</dbReference>
<dbReference type="InterPro" id="IPR058624">
    <property type="entry name" value="MdtA-like_HH"/>
</dbReference>
<keyword evidence="3" id="KW-0175">Coiled coil</keyword>
<dbReference type="Gene3D" id="1.10.287.470">
    <property type="entry name" value="Helix hairpin bin"/>
    <property type="match status" value="1"/>
</dbReference>
<dbReference type="PROSITE" id="PS51257">
    <property type="entry name" value="PROKAR_LIPOPROTEIN"/>
    <property type="match status" value="1"/>
</dbReference>
<dbReference type="InterPro" id="IPR058627">
    <property type="entry name" value="MdtA-like_C"/>
</dbReference>
<feature type="domain" description="Multidrug resistance protein MdtA-like beta-barrel" evidence="6">
    <location>
        <begin position="214"/>
        <end position="310"/>
    </location>
</feature>
<dbReference type="SUPFAM" id="SSF111369">
    <property type="entry name" value="HlyD-like secretion proteins"/>
    <property type="match status" value="1"/>
</dbReference>
<evidence type="ECO:0000256" key="2">
    <source>
        <dbReference type="ARBA" id="ARBA00009477"/>
    </source>
</evidence>
<dbReference type="Pfam" id="PF25967">
    <property type="entry name" value="RND-MFP_C"/>
    <property type="match status" value="1"/>
</dbReference>
<dbReference type="Gene3D" id="2.40.420.20">
    <property type="match status" value="1"/>
</dbReference>
<proteinExistence type="inferred from homology"/>
<evidence type="ECO:0000259" key="6">
    <source>
        <dbReference type="Pfam" id="PF25944"/>
    </source>
</evidence>
<dbReference type="RefSeq" id="WP_289724065.1">
    <property type="nucleotide sequence ID" value="NZ_JAUDUY010000002.1"/>
</dbReference>
<dbReference type="InterPro" id="IPR058625">
    <property type="entry name" value="MdtA-like_BSH"/>
</dbReference>
<feature type="coiled-coil region" evidence="3">
    <location>
        <begin position="107"/>
        <end position="172"/>
    </location>
</feature>
<dbReference type="Pfam" id="PF25876">
    <property type="entry name" value="HH_MFP_RND"/>
    <property type="match status" value="1"/>
</dbReference>